<dbReference type="EMBL" id="CP003199">
    <property type="protein sequence ID" value="AEW45007.1"/>
    <property type="molecule type" value="Genomic_DNA"/>
</dbReference>
<gene>
    <name evidence="1" type="ordered locus">MHC_00705</name>
</gene>
<proteinExistence type="predicted"/>
<protein>
    <submittedName>
        <fullName evidence="1">Uncharacterized protein</fullName>
    </submittedName>
</protein>
<keyword evidence="2" id="KW-1185">Reference proteome</keyword>
<dbReference type="Proteomes" id="UP000009135">
    <property type="component" value="Chromosome"/>
</dbReference>
<accession>H6N5P7</accession>
<evidence type="ECO:0000313" key="2">
    <source>
        <dbReference type="Proteomes" id="UP000009135"/>
    </source>
</evidence>
<dbReference type="OrthoDB" id="9823906at2"/>
<dbReference type="STRING" id="1111676.MHC_00705"/>
<dbReference type="AlphaFoldDB" id="H6N5P7"/>
<sequence length="202" mass="22680">MSPAKICSLTIVGGSATSAATYGMYYQTNSSRNVKAEINGIPLTNESEDEAWGQHYEAYKKAKDTLKIKGLDFSTEDKWKSGIKRWCATALETKWTSNNFYETLEKAQKWCVDTEIIGDRIKRTLNSNKEIIPDSGDWEDAWNTYNTGKGGNEIEALKADDKSSGKEKIKPWCIDNRGLHASSNKKLKEDMKSWCTKTKAGT</sequence>
<organism evidence="1 2">
    <name type="scientific">Mycoplasma haemocanis (strain Illinois)</name>
    <dbReference type="NCBI Taxonomy" id="1111676"/>
    <lineage>
        <taxon>Bacteria</taxon>
        <taxon>Bacillati</taxon>
        <taxon>Mycoplasmatota</taxon>
        <taxon>Mollicutes</taxon>
        <taxon>Mycoplasmataceae</taxon>
        <taxon>Mycoplasma</taxon>
    </lineage>
</organism>
<evidence type="ECO:0000313" key="1">
    <source>
        <dbReference type="EMBL" id="AEW45007.1"/>
    </source>
</evidence>
<dbReference type="HOGENOM" id="CLU_1370876_0_0_14"/>
<dbReference type="KEGG" id="mhe:MHC_00705"/>
<name>H6N5P7_MYCHN</name>
<reference evidence="1 2" key="1">
    <citation type="journal article" date="2012" name="J. Bacteriol.">
        <title>Complete genome sequence of Mycoplasma haemocanis strain Illinois.</title>
        <authorList>
            <person name="do Nascimento N.C."/>
            <person name="Guimaraes A.M."/>
            <person name="Santos A.P."/>
            <person name="Sanmiguel P.J."/>
            <person name="Messick J.B."/>
        </authorList>
    </citation>
    <scope>NUCLEOTIDE SEQUENCE [LARGE SCALE GENOMIC DNA]</scope>
    <source>
        <strain evidence="1 2">Illinois</strain>
    </source>
</reference>